<dbReference type="SMART" id="SM00513">
    <property type="entry name" value="SAP"/>
    <property type="match status" value="2"/>
</dbReference>
<dbReference type="PANTHER" id="PTHR23132:SF0">
    <property type="entry name" value="D-ALANINE-D-ALANINE LIGASE FAMILY"/>
    <property type="match status" value="1"/>
</dbReference>
<dbReference type="SUPFAM" id="SSF68906">
    <property type="entry name" value="SAP domain"/>
    <property type="match status" value="2"/>
</dbReference>
<evidence type="ECO:0000313" key="3">
    <source>
        <dbReference type="EMBL" id="EFN55264.1"/>
    </source>
</evidence>
<dbReference type="Pfam" id="PF02037">
    <property type="entry name" value="SAP"/>
    <property type="match status" value="2"/>
</dbReference>
<dbReference type="Gene3D" id="3.30.1490.20">
    <property type="entry name" value="ATP-grasp fold, A domain"/>
    <property type="match status" value="1"/>
</dbReference>
<feature type="domain" description="SAP" evidence="2">
    <location>
        <begin position="227"/>
        <end position="261"/>
    </location>
</feature>
<dbReference type="EMBL" id="GL433845">
    <property type="protein sequence ID" value="EFN55264.1"/>
    <property type="molecule type" value="Genomic_DNA"/>
</dbReference>
<dbReference type="GeneID" id="17354603"/>
<protein>
    <recommendedName>
        <fullName evidence="2">SAP domain-containing protein</fullName>
    </recommendedName>
</protein>
<dbReference type="STRING" id="554065.E1ZGB0"/>
<dbReference type="Proteomes" id="UP000008141">
    <property type="component" value="Unassembled WGS sequence"/>
</dbReference>
<proteinExistence type="predicted"/>
<dbReference type="RefSeq" id="XP_005847366.1">
    <property type="nucleotide sequence ID" value="XM_005847304.1"/>
</dbReference>
<dbReference type="SUPFAM" id="SSF56059">
    <property type="entry name" value="Glutathione synthetase ATP-binding domain-like"/>
    <property type="match status" value="1"/>
</dbReference>
<feature type="region of interest" description="Disordered" evidence="1">
    <location>
        <begin position="788"/>
        <end position="822"/>
    </location>
</feature>
<dbReference type="OrthoDB" id="511314at2759"/>
<dbReference type="KEGG" id="cvr:CHLNCDRAFT_57914"/>
<evidence type="ECO:0000256" key="1">
    <source>
        <dbReference type="SAM" id="MobiDB-lite"/>
    </source>
</evidence>
<dbReference type="GO" id="GO:0008716">
    <property type="term" value="F:D-alanine-D-alanine ligase activity"/>
    <property type="evidence" value="ECO:0007669"/>
    <property type="project" value="TreeGrafter"/>
</dbReference>
<organism evidence="4">
    <name type="scientific">Chlorella variabilis</name>
    <name type="common">Green alga</name>
    <dbReference type="NCBI Taxonomy" id="554065"/>
    <lineage>
        <taxon>Eukaryota</taxon>
        <taxon>Viridiplantae</taxon>
        <taxon>Chlorophyta</taxon>
        <taxon>core chlorophytes</taxon>
        <taxon>Trebouxiophyceae</taxon>
        <taxon>Chlorellales</taxon>
        <taxon>Chlorellaceae</taxon>
        <taxon>Chlorella clade</taxon>
        <taxon>Chlorella</taxon>
    </lineage>
</organism>
<dbReference type="PANTHER" id="PTHR23132">
    <property type="entry name" value="D-ALANINE--D-ALANINE LIGASE"/>
    <property type="match status" value="1"/>
</dbReference>
<feature type="compositionally biased region" description="Gly residues" evidence="1">
    <location>
        <begin position="349"/>
        <end position="367"/>
    </location>
</feature>
<feature type="domain" description="SAP" evidence="2">
    <location>
        <begin position="154"/>
        <end position="188"/>
    </location>
</feature>
<feature type="region of interest" description="Disordered" evidence="1">
    <location>
        <begin position="1004"/>
        <end position="1038"/>
    </location>
</feature>
<gene>
    <name evidence="3" type="ORF">CHLNCDRAFT_57914</name>
</gene>
<feature type="region of interest" description="Disordered" evidence="1">
    <location>
        <begin position="329"/>
        <end position="367"/>
    </location>
</feature>
<dbReference type="InterPro" id="IPR003034">
    <property type="entry name" value="SAP_dom"/>
</dbReference>
<reference evidence="3 4" key="1">
    <citation type="journal article" date="2010" name="Plant Cell">
        <title>The Chlorella variabilis NC64A genome reveals adaptation to photosymbiosis, coevolution with viruses, and cryptic sex.</title>
        <authorList>
            <person name="Blanc G."/>
            <person name="Duncan G."/>
            <person name="Agarkova I."/>
            <person name="Borodovsky M."/>
            <person name="Gurnon J."/>
            <person name="Kuo A."/>
            <person name="Lindquist E."/>
            <person name="Lucas S."/>
            <person name="Pangilinan J."/>
            <person name="Polle J."/>
            <person name="Salamov A."/>
            <person name="Terry A."/>
            <person name="Yamada T."/>
            <person name="Dunigan D.D."/>
            <person name="Grigoriev I.V."/>
            <person name="Claverie J.M."/>
            <person name="Van Etten J.L."/>
        </authorList>
    </citation>
    <scope>NUCLEOTIDE SEQUENCE [LARGE SCALE GENOMIC DNA]</scope>
    <source>
        <strain evidence="3 4">NC64A</strain>
    </source>
</reference>
<name>E1ZGB0_CHLVA</name>
<feature type="compositionally biased region" description="Low complexity" evidence="1">
    <location>
        <begin position="1004"/>
        <end position="1013"/>
    </location>
</feature>
<evidence type="ECO:0000313" key="4">
    <source>
        <dbReference type="Proteomes" id="UP000008141"/>
    </source>
</evidence>
<dbReference type="GO" id="GO:0005524">
    <property type="term" value="F:ATP binding"/>
    <property type="evidence" value="ECO:0007669"/>
    <property type="project" value="InterPro"/>
</dbReference>
<sequence length="1817" mass="190072">MGWLTCCKLCRGRRVVLRVAAEARPGTGTGTEADLRSLLMRLREDDVEYFDLKTLCKDWQLGGRDSKENLRAKLLRRVRQELGLPIFGPDNVPPSTMRLPQAMSQQELLQLFETRGCMMPANQAQALIMANALLVADGLLDPDQVVWPEAVGPWSSMTVVQLKAACTSRGLPTKGLREDLISRLEEQDVALAAGAVAAAAAEAAEAAPPSTANNAQLQAAQDLFASMHHMEVAQLREEVQRRGLKTQGTKQVLLAKLSEALEREVAAALGGEQRLAQWAANAVGRLGEQEVVAELSVRGVRADQYPTPEAAAAALQAVMHRDWVAEALHGGQQQAQAGPDEDGEWAAGGVDGDAYGEGGEGGDGAGMGGGGGGDLYGGPYGGVEAARAWVWGRAGDPTLALSLLVGGHTHVQRDAALAAARLAAQLLQSDRSHGLLPRQQLELGAGGEREGIAVSVHYATAGTLFPLTWEQLHSCSATELDTRLALQPDSATSAADLAASADVVLPLGLPPSSASLMAAAAGKVAGSVADEAVAALAADRLAFAGAAAQLGFPAAPALRLQLADFADAAEAEALADMAVYARLEAFAAEHLAPDALPRLAVRIEASWQFGGSVLGGCLATGARDALVASLVLMQEHGVSEVVVEAVQPGAHHFTCSVLATDQGAVALPPTELSYWDVEDDIAECELRMERWLAAREGLDPEGVEALLELLRQEQRSHPGYLGGVGSPSQQLRQSTPPAALSAEATQAVRQASAKLFQGLGLRDYAQFSGWVLPPRQPELEQALNEAAALEAEQQKQQQQQQQQQDAEEQQQEQEEQQKTRGRSFAELQAIDEAVRAEAEAARAASGFGGADDRATDRAGAADTSAASGFLGADLAVAQGEAAAAADYGVFSGIVIDDSYRPTCDQILELGPFGRPIPTEQPQPVVEALEDLSAASPQQLCQLGSGHSVAFATISLAPDLGTPTSVLCQQAAAVGLSHEALLRHLVSAASVRAGGLPLPPLPEVAAAKEQQAAEGEADAAEAARDAAAGEAGEGQEGAEAGRDWGLLGRLAVLDEAAVQQYIDSEFMFSNWLPPEEATAAAAEQATEDGAAEAEGADAAAAGGEEAGAAGAFEFIDATDEPLLDPVAQLEAEPSVGAPYSPGYDEIREGAAHMGVGDPLADWTASAAAQQQQDGGLEHMHPTKQRVWVLLGGDGARRTQSLQAGLHAYLSLRNDPELLVEAFMLEPSAAGTSEMERRRVLLDRRLELQQLGLEDEEILQEYEHLDLSRIRHPSPARFALENHGVWRLSDSGLVRGEVEDLQVGCEEALATANSSLATLEDRGGDIAGAQLSVARQELALLGVSLDGSAWGGASADKLDPAQYMWLRDFAAQAQEVGAVVLLALAGQPAAHGPLQRLLEEAGVPYTGSGHLAAETCADKAMLIEQLIDLSTSGISTAPQQKISLPELSAQCVDEATADRLFEQLRSSLGAGPVSLCIKPAHACNGLGVMRATGGRDLMAYAQAVEAWVDVMPGEVLGGSPDVVMPVPPPSQFVVEPWIVTEPVRVLRSADGGIVPPEGQAYPDAAPEDGLAQALHWPAASSNEWLAVSAVLLGEAGRMRCLGPSVRVLQLREAVAGPGSAADVLQRVQQLALVEEAAEAEDEDEADALMAAAAELGTGHDEAEPLRLLTGAFDLTPPPPTLALPTAVASARLRLEMVADRLGLSGAAEVAGYMQVETGEVVVSDVSTTPDLSPGALIFRQAAAADAPLSPAEVLQELIRVGLTQPLDERDDLQALGYPELGEEAADYDYPRDASYSAYSGALSDVPEGSSGQYGAAQQW</sequence>
<feature type="compositionally biased region" description="Polar residues" evidence="1">
    <location>
        <begin position="726"/>
        <end position="736"/>
    </location>
</feature>
<feature type="region of interest" description="Disordered" evidence="1">
    <location>
        <begin position="1076"/>
        <end position="1103"/>
    </location>
</feature>
<dbReference type="InterPro" id="IPR013815">
    <property type="entry name" value="ATP_grasp_subdomain_1"/>
</dbReference>
<dbReference type="InParanoid" id="E1ZGB0"/>
<dbReference type="eggNOG" id="ENOG502QS9K">
    <property type="taxonomic scope" value="Eukaryota"/>
</dbReference>
<feature type="compositionally biased region" description="Polar residues" evidence="1">
    <location>
        <begin position="1807"/>
        <end position="1817"/>
    </location>
</feature>
<dbReference type="PROSITE" id="PS50800">
    <property type="entry name" value="SAP"/>
    <property type="match status" value="2"/>
</dbReference>
<dbReference type="FunCoup" id="E1ZGB0">
    <property type="interactions" value="131"/>
</dbReference>
<feature type="region of interest" description="Disordered" evidence="1">
    <location>
        <begin position="1798"/>
        <end position="1817"/>
    </location>
</feature>
<keyword evidence="4" id="KW-1185">Reference proteome</keyword>
<accession>E1ZGB0</accession>
<evidence type="ECO:0000259" key="2">
    <source>
        <dbReference type="PROSITE" id="PS50800"/>
    </source>
</evidence>
<dbReference type="InterPro" id="IPR036361">
    <property type="entry name" value="SAP_dom_sf"/>
</dbReference>
<dbReference type="Gene3D" id="3.30.470.20">
    <property type="entry name" value="ATP-grasp fold, B domain"/>
    <property type="match status" value="2"/>
</dbReference>
<feature type="compositionally biased region" description="Low complexity" evidence="1">
    <location>
        <begin position="788"/>
        <end position="804"/>
    </location>
</feature>
<feature type="compositionally biased region" description="Acidic residues" evidence="1">
    <location>
        <begin position="805"/>
        <end position="814"/>
    </location>
</feature>
<feature type="compositionally biased region" description="Acidic residues" evidence="1">
    <location>
        <begin position="1084"/>
        <end position="1094"/>
    </location>
</feature>
<dbReference type="Gene3D" id="3.40.50.20">
    <property type="match status" value="1"/>
</dbReference>
<feature type="region of interest" description="Disordered" evidence="1">
    <location>
        <begin position="718"/>
        <end position="740"/>
    </location>
</feature>
<dbReference type="Gene3D" id="1.10.720.30">
    <property type="entry name" value="SAP domain"/>
    <property type="match status" value="2"/>
</dbReference>